<accession>A0A7S1RKA3</accession>
<reference evidence="2" key="1">
    <citation type="submission" date="2021-01" db="EMBL/GenBank/DDBJ databases">
        <authorList>
            <person name="Corre E."/>
            <person name="Pelletier E."/>
            <person name="Niang G."/>
            <person name="Scheremetjew M."/>
            <person name="Finn R."/>
            <person name="Kale V."/>
            <person name="Holt S."/>
            <person name="Cochrane G."/>
            <person name="Meng A."/>
            <person name="Brown T."/>
            <person name="Cohen L."/>
        </authorList>
    </citation>
    <scope>NUCLEOTIDE SEQUENCE</scope>
    <source>
        <strain evidence="2">OF101</strain>
    </source>
</reference>
<dbReference type="AlphaFoldDB" id="A0A7S1RKA3"/>
<dbReference type="InterPro" id="IPR029071">
    <property type="entry name" value="Ubiquitin-like_domsf"/>
</dbReference>
<name>A0A7S1RKA3_ALECA</name>
<evidence type="ECO:0000313" key="2">
    <source>
        <dbReference type="EMBL" id="CAD9168473.1"/>
    </source>
</evidence>
<organism evidence="2">
    <name type="scientific">Alexandrium catenella</name>
    <name type="common">Red tide dinoflagellate</name>
    <name type="synonym">Gonyaulax catenella</name>
    <dbReference type="NCBI Taxonomy" id="2925"/>
    <lineage>
        <taxon>Eukaryota</taxon>
        <taxon>Sar</taxon>
        <taxon>Alveolata</taxon>
        <taxon>Dinophyceae</taxon>
        <taxon>Gonyaulacales</taxon>
        <taxon>Pyrocystaceae</taxon>
        <taxon>Alexandrium</taxon>
    </lineage>
</organism>
<dbReference type="SUPFAM" id="SSF54236">
    <property type="entry name" value="Ubiquitin-like"/>
    <property type="match status" value="1"/>
</dbReference>
<gene>
    <name evidence="2" type="ORF">ACAT0790_LOCUS45241</name>
</gene>
<feature type="domain" description="Ubiquitin-like" evidence="1">
    <location>
        <begin position="4"/>
        <end position="76"/>
    </location>
</feature>
<evidence type="ECO:0000259" key="1">
    <source>
        <dbReference type="PROSITE" id="PS50053"/>
    </source>
</evidence>
<dbReference type="InterPro" id="IPR000626">
    <property type="entry name" value="Ubiquitin-like_dom"/>
</dbReference>
<protein>
    <recommendedName>
        <fullName evidence="1">Ubiquitin-like domain-containing protein</fullName>
    </recommendedName>
</protein>
<dbReference type="PROSITE" id="PS50053">
    <property type="entry name" value="UBIQUITIN_2"/>
    <property type="match status" value="1"/>
</dbReference>
<proteinExistence type="predicted"/>
<sequence>MATVLILVDAAFSGERLATVELQTDSTVDQLRTAVSAASPATSTFSALIFDGAALSDGAADMASVGLRDGSVLQLVAGQQLIATLEGCATLEERDRAGVDELNYAVSVEPCDVDEFGRKAEGKEIQQFTVADVLAIVEEKYMAAGRLCGTDDLATEEAVLSFIKGACGASGFLHRWTASSHRADRWGHSHTFLMTGHLLTLTMDAMAT</sequence>
<dbReference type="EMBL" id="HBGE01075564">
    <property type="protein sequence ID" value="CAD9168473.1"/>
    <property type="molecule type" value="Transcribed_RNA"/>
</dbReference>
<dbReference type="Gene3D" id="3.10.20.90">
    <property type="entry name" value="Phosphatidylinositol 3-kinase Catalytic Subunit, Chain A, domain 1"/>
    <property type="match status" value="1"/>
</dbReference>